<keyword evidence="4" id="KW-1185">Reference proteome</keyword>
<dbReference type="PANTHER" id="PTHR38788:SF3">
    <property type="entry name" value="CLR5 DOMAIN-CONTAINING PROTEIN"/>
    <property type="match status" value="1"/>
</dbReference>
<accession>A0AAV9X6Q5</accession>
<feature type="domain" description="Clr5" evidence="2">
    <location>
        <begin position="25"/>
        <end position="76"/>
    </location>
</feature>
<gene>
    <name evidence="3" type="ORF">TWF694_011567</name>
</gene>
<dbReference type="Proteomes" id="UP001365542">
    <property type="component" value="Unassembled WGS sequence"/>
</dbReference>
<sequence>MSTSKVLFKPVYDGARVKKRGYRRNEDWDDHKDFILDLVKRKVKQDGILEALKNERGFQAKANQLKRQLGMWGISKKNLKKNQRKWMVLISQKRKSEGKETRFYFSDTGLDVPESQVTGVMRAGLFDIPENLPGSPGELMAETPPPQSEDESGPSGIEATASHSTPVAIEESQESTDVERITEMDLDVEVGMEASANLDPGSESHGQTEFTPTVEAEPQVNILINSSEIDNQVSTDEAESTEVVLQEEPHSEASSSLPFRVVDMLSKPRATKKDVYADMAIRSDYVTAENQTAEGLEEHLKTYAPQIQHISEFATDETGDAYYEISQALDSLTLNDSDELEEVEANNKEYLQYLKEWTDDLKDQAITFLKGLETALRVTRLSFADCFLSVYQLWIQQQGEEPFPYPVSMSIIQGTPIKSVINPKRPILTASEWGEILSLYNRYYEEMKGFATKEKPFITDNDVQSLDQPFEFCSRIAHLEYLYKEFGGSNYLTIASLRAFALMVDHAFDDTPNSKFLLEMSYKAHQAIGMELHQQNAAIALDLSVIRCQEKDYLSALRFQRLFYQIQIRVHGESSTVALQILPDIALSYWKIGEKNAALSVLKMGLRNIGETNFELLDDQEDKYIHLQTLFDIGQLLKRMKCKPERNLVFRFAVGLHQRLISTRQLTMDDDFADACWTSGRMYDALGDKLRAIEMFRYTMEFYGTFYGELYWATISSAGYLCNSVQDRGMALQIVPTIERIWKVCQSSPRQDEDRTYEVFMMYSNMVFRVNGLDHELKNLAQYLIN</sequence>
<feature type="region of interest" description="Disordered" evidence="1">
    <location>
        <begin position="130"/>
        <end position="180"/>
    </location>
</feature>
<dbReference type="Pfam" id="PF14420">
    <property type="entry name" value="Clr5"/>
    <property type="match status" value="1"/>
</dbReference>
<evidence type="ECO:0000313" key="3">
    <source>
        <dbReference type="EMBL" id="KAK6537379.1"/>
    </source>
</evidence>
<name>A0AAV9X6Q5_9PEZI</name>
<feature type="region of interest" description="Disordered" evidence="1">
    <location>
        <begin position="196"/>
        <end position="215"/>
    </location>
</feature>
<evidence type="ECO:0000313" key="4">
    <source>
        <dbReference type="Proteomes" id="UP001365542"/>
    </source>
</evidence>
<comment type="caution">
    <text evidence="3">The sequence shown here is derived from an EMBL/GenBank/DDBJ whole genome shotgun (WGS) entry which is preliminary data.</text>
</comment>
<reference evidence="3 4" key="1">
    <citation type="submission" date="2019-10" db="EMBL/GenBank/DDBJ databases">
        <authorList>
            <person name="Palmer J.M."/>
        </authorList>
    </citation>
    <scope>NUCLEOTIDE SEQUENCE [LARGE SCALE GENOMIC DNA]</scope>
    <source>
        <strain evidence="3 4">TWF694</strain>
    </source>
</reference>
<dbReference type="EMBL" id="JAVHJO010000009">
    <property type="protein sequence ID" value="KAK6537379.1"/>
    <property type="molecule type" value="Genomic_DNA"/>
</dbReference>
<dbReference type="AlphaFoldDB" id="A0AAV9X6Q5"/>
<protein>
    <recommendedName>
        <fullName evidence="2">Clr5 domain-containing protein</fullName>
    </recommendedName>
</protein>
<proteinExistence type="predicted"/>
<dbReference type="PANTHER" id="PTHR38788">
    <property type="entry name" value="CLR5 DOMAIN-CONTAINING PROTEIN"/>
    <property type="match status" value="1"/>
</dbReference>
<organism evidence="3 4">
    <name type="scientific">Orbilia ellipsospora</name>
    <dbReference type="NCBI Taxonomy" id="2528407"/>
    <lineage>
        <taxon>Eukaryota</taxon>
        <taxon>Fungi</taxon>
        <taxon>Dikarya</taxon>
        <taxon>Ascomycota</taxon>
        <taxon>Pezizomycotina</taxon>
        <taxon>Orbiliomycetes</taxon>
        <taxon>Orbiliales</taxon>
        <taxon>Orbiliaceae</taxon>
        <taxon>Orbilia</taxon>
    </lineage>
</organism>
<evidence type="ECO:0000256" key="1">
    <source>
        <dbReference type="SAM" id="MobiDB-lite"/>
    </source>
</evidence>
<evidence type="ECO:0000259" key="2">
    <source>
        <dbReference type="Pfam" id="PF14420"/>
    </source>
</evidence>
<dbReference type="InterPro" id="IPR025676">
    <property type="entry name" value="Clr5_dom"/>
</dbReference>